<proteinExistence type="predicted"/>
<gene>
    <name evidence="1" type="ORF">M9H77_23269</name>
</gene>
<dbReference type="Proteomes" id="UP001060085">
    <property type="component" value="Linkage Group LG05"/>
</dbReference>
<comment type="caution">
    <text evidence="1">The sequence shown here is derived from an EMBL/GenBank/DDBJ whole genome shotgun (WGS) entry which is preliminary data.</text>
</comment>
<reference evidence="2" key="1">
    <citation type="journal article" date="2023" name="Nat. Plants">
        <title>Single-cell RNA sequencing provides a high-resolution roadmap for understanding the multicellular compartmentation of specialized metabolism.</title>
        <authorList>
            <person name="Sun S."/>
            <person name="Shen X."/>
            <person name="Li Y."/>
            <person name="Li Y."/>
            <person name="Wang S."/>
            <person name="Li R."/>
            <person name="Zhang H."/>
            <person name="Shen G."/>
            <person name="Guo B."/>
            <person name="Wei J."/>
            <person name="Xu J."/>
            <person name="St-Pierre B."/>
            <person name="Chen S."/>
            <person name="Sun C."/>
        </authorList>
    </citation>
    <scope>NUCLEOTIDE SEQUENCE [LARGE SCALE GENOMIC DNA]</scope>
</reference>
<protein>
    <submittedName>
        <fullName evidence="1">Uncharacterized protein</fullName>
    </submittedName>
</protein>
<sequence>MVHKIGVYSHSRAQAIRLMEEQLKQTAQFRKSHVPPSNILRFSREENVGCAVRKYTMSLPRLRRIGCMGEAQWRKYFVQVLNGVMRSSIETVRTATYLVQMPLSEAVGLTPTSKNFTVATAFMRNEQAITYRWVLQ</sequence>
<dbReference type="EMBL" id="CM044705">
    <property type="protein sequence ID" value="KAI5663946.1"/>
    <property type="molecule type" value="Genomic_DNA"/>
</dbReference>
<accession>A0ACC0AWV2</accession>
<organism evidence="1 2">
    <name type="scientific">Catharanthus roseus</name>
    <name type="common">Madagascar periwinkle</name>
    <name type="synonym">Vinca rosea</name>
    <dbReference type="NCBI Taxonomy" id="4058"/>
    <lineage>
        <taxon>Eukaryota</taxon>
        <taxon>Viridiplantae</taxon>
        <taxon>Streptophyta</taxon>
        <taxon>Embryophyta</taxon>
        <taxon>Tracheophyta</taxon>
        <taxon>Spermatophyta</taxon>
        <taxon>Magnoliopsida</taxon>
        <taxon>eudicotyledons</taxon>
        <taxon>Gunneridae</taxon>
        <taxon>Pentapetalae</taxon>
        <taxon>asterids</taxon>
        <taxon>lamiids</taxon>
        <taxon>Gentianales</taxon>
        <taxon>Apocynaceae</taxon>
        <taxon>Rauvolfioideae</taxon>
        <taxon>Vinceae</taxon>
        <taxon>Catharanthinae</taxon>
        <taxon>Catharanthus</taxon>
    </lineage>
</organism>
<evidence type="ECO:0000313" key="2">
    <source>
        <dbReference type="Proteomes" id="UP001060085"/>
    </source>
</evidence>
<name>A0ACC0AWV2_CATRO</name>
<keyword evidence="2" id="KW-1185">Reference proteome</keyword>
<evidence type="ECO:0000313" key="1">
    <source>
        <dbReference type="EMBL" id="KAI5663946.1"/>
    </source>
</evidence>